<name>A0A382PUH0_9ZZZZ</name>
<sequence length="102" mass="12153">MKTKFKFLLRDSVYKFITPVFTTDELYATYNKLISPISSYVELDRSKTYFQVEMTGKIGSLRELYNGVRGFDDLSDLDYYEEKYTKVWNLPTGTLYYFWIGD</sequence>
<reference evidence="1" key="1">
    <citation type="submission" date="2018-05" db="EMBL/GenBank/DDBJ databases">
        <authorList>
            <person name="Lanie J.A."/>
            <person name="Ng W.-L."/>
            <person name="Kazmierczak K.M."/>
            <person name="Andrzejewski T.M."/>
            <person name="Davidsen T.M."/>
            <person name="Wayne K.J."/>
            <person name="Tettelin H."/>
            <person name="Glass J.I."/>
            <person name="Rusch D."/>
            <person name="Podicherti R."/>
            <person name="Tsui H.-C.T."/>
            <person name="Winkler M.E."/>
        </authorList>
    </citation>
    <scope>NUCLEOTIDE SEQUENCE</scope>
</reference>
<dbReference type="EMBL" id="UINC01109871">
    <property type="protein sequence ID" value="SVC76989.1"/>
    <property type="molecule type" value="Genomic_DNA"/>
</dbReference>
<organism evidence="1">
    <name type="scientific">marine metagenome</name>
    <dbReference type="NCBI Taxonomy" id="408172"/>
    <lineage>
        <taxon>unclassified sequences</taxon>
        <taxon>metagenomes</taxon>
        <taxon>ecological metagenomes</taxon>
    </lineage>
</organism>
<protein>
    <submittedName>
        <fullName evidence="1">Uncharacterized protein</fullName>
    </submittedName>
</protein>
<evidence type="ECO:0000313" key="1">
    <source>
        <dbReference type="EMBL" id="SVC76989.1"/>
    </source>
</evidence>
<gene>
    <name evidence="1" type="ORF">METZ01_LOCUS329843</name>
</gene>
<accession>A0A382PUH0</accession>
<feature type="non-terminal residue" evidence="1">
    <location>
        <position position="102"/>
    </location>
</feature>
<proteinExistence type="predicted"/>
<dbReference type="AlphaFoldDB" id="A0A382PUH0"/>